<evidence type="ECO:0000256" key="3">
    <source>
        <dbReference type="HAMAP-Rule" id="MF_01077"/>
    </source>
</evidence>
<reference evidence="6 7" key="1">
    <citation type="submission" date="2017-06" db="EMBL/GenBank/DDBJ databases">
        <authorList>
            <person name="Kim H.J."/>
            <person name="Triplett B.A."/>
        </authorList>
    </citation>
    <scope>NUCLEOTIDE SEQUENCE [LARGE SCALE GENOMIC DNA]</scope>
    <source>
        <strain evidence="6 7">DSM 19307</strain>
    </source>
</reference>
<gene>
    <name evidence="3" type="primary">rimP</name>
    <name evidence="6" type="ORF">SAMN05421640_1608</name>
</gene>
<dbReference type="OrthoDB" id="9789702at2"/>
<dbReference type="RefSeq" id="WP_089356355.1">
    <property type="nucleotide sequence ID" value="NZ_FZPD01000003.1"/>
</dbReference>
<dbReference type="GO" id="GO:0005829">
    <property type="term" value="C:cytosol"/>
    <property type="evidence" value="ECO:0007669"/>
    <property type="project" value="TreeGrafter"/>
</dbReference>
<comment type="subcellular location">
    <subcellularLocation>
        <location evidence="3">Cytoplasm</location>
    </subcellularLocation>
</comment>
<proteinExistence type="inferred from homology"/>
<dbReference type="SUPFAM" id="SSF75420">
    <property type="entry name" value="YhbC-like, N-terminal domain"/>
    <property type="match status" value="1"/>
</dbReference>
<dbReference type="CDD" id="cd01734">
    <property type="entry name" value="YlxS_C"/>
    <property type="match status" value="1"/>
</dbReference>
<dbReference type="GO" id="GO:0000028">
    <property type="term" value="P:ribosomal small subunit assembly"/>
    <property type="evidence" value="ECO:0007669"/>
    <property type="project" value="TreeGrafter"/>
</dbReference>
<evidence type="ECO:0000313" key="6">
    <source>
        <dbReference type="EMBL" id="SNS91423.1"/>
    </source>
</evidence>
<accession>A0A239IEG8</accession>
<dbReference type="InterPro" id="IPR028998">
    <property type="entry name" value="RimP_C"/>
</dbReference>
<dbReference type="InterPro" id="IPR035956">
    <property type="entry name" value="RimP_N_sf"/>
</dbReference>
<organism evidence="6 7">
    <name type="scientific">Ekhidna lutea</name>
    <dbReference type="NCBI Taxonomy" id="447679"/>
    <lineage>
        <taxon>Bacteria</taxon>
        <taxon>Pseudomonadati</taxon>
        <taxon>Bacteroidota</taxon>
        <taxon>Cytophagia</taxon>
        <taxon>Cytophagales</taxon>
        <taxon>Reichenbachiellaceae</taxon>
        <taxon>Ekhidna</taxon>
    </lineage>
</organism>
<dbReference type="PANTHER" id="PTHR33867">
    <property type="entry name" value="RIBOSOME MATURATION FACTOR RIMP"/>
    <property type="match status" value="1"/>
</dbReference>
<dbReference type="PANTHER" id="PTHR33867:SF1">
    <property type="entry name" value="RIBOSOME MATURATION FACTOR RIMP"/>
    <property type="match status" value="1"/>
</dbReference>
<sequence length="146" mass="16492">MIEEKVKELAEIALQESKDLFLVDVKVKGSAGNQKVLVFIDGDNGISIDQCSKVSRYIGNEMEELELLDGKYTLEVSSPGLDFPLTLHRQYLKNIGRKLEVETVDGKHHEGQLKEVKDDGIVLKDKEERSLGFEEIKQSKVKVSFK</sequence>
<evidence type="ECO:0000256" key="2">
    <source>
        <dbReference type="ARBA" id="ARBA00022517"/>
    </source>
</evidence>
<evidence type="ECO:0000256" key="1">
    <source>
        <dbReference type="ARBA" id="ARBA00022490"/>
    </source>
</evidence>
<dbReference type="EMBL" id="FZPD01000003">
    <property type="protein sequence ID" value="SNS91423.1"/>
    <property type="molecule type" value="Genomic_DNA"/>
</dbReference>
<feature type="domain" description="Ribosome maturation factor RimP N-terminal" evidence="4">
    <location>
        <begin position="16"/>
        <end position="82"/>
    </location>
</feature>
<keyword evidence="7" id="KW-1185">Reference proteome</keyword>
<dbReference type="InterPro" id="IPR003728">
    <property type="entry name" value="Ribosome_maturation_RimP"/>
</dbReference>
<name>A0A239IEG8_EKHLU</name>
<dbReference type="Proteomes" id="UP000198393">
    <property type="component" value="Unassembled WGS sequence"/>
</dbReference>
<keyword evidence="1 3" id="KW-0963">Cytoplasm</keyword>
<dbReference type="Gene3D" id="3.30.300.70">
    <property type="entry name" value="RimP-like superfamily, N-terminal"/>
    <property type="match status" value="1"/>
</dbReference>
<protein>
    <recommendedName>
        <fullName evidence="3">Ribosome maturation factor RimP</fullName>
    </recommendedName>
</protein>
<evidence type="ECO:0000259" key="4">
    <source>
        <dbReference type="Pfam" id="PF02576"/>
    </source>
</evidence>
<dbReference type="Pfam" id="PF17384">
    <property type="entry name" value="DUF150_C"/>
    <property type="match status" value="1"/>
</dbReference>
<dbReference type="InterPro" id="IPR028989">
    <property type="entry name" value="RimP_N"/>
</dbReference>
<comment type="similarity">
    <text evidence="3">Belongs to the RimP family.</text>
</comment>
<dbReference type="AlphaFoldDB" id="A0A239IEG8"/>
<comment type="function">
    <text evidence="3">Required for maturation of 30S ribosomal subunits.</text>
</comment>
<keyword evidence="2 3" id="KW-0690">Ribosome biogenesis</keyword>
<feature type="domain" description="Ribosome maturation factor RimP C-terminal" evidence="5">
    <location>
        <begin position="85"/>
        <end position="145"/>
    </location>
</feature>
<dbReference type="GO" id="GO:0006412">
    <property type="term" value="P:translation"/>
    <property type="evidence" value="ECO:0007669"/>
    <property type="project" value="TreeGrafter"/>
</dbReference>
<dbReference type="Pfam" id="PF02576">
    <property type="entry name" value="RimP_N"/>
    <property type="match status" value="1"/>
</dbReference>
<evidence type="ECO:0000313" key="7">
    <source>
        <dbReference type="Proteomes" id="UP000198393"/>
    </source>
</evidence>
<dbReference type="HAMAP" id="MF_01077">
    <property type="entry name" value="RimP"/>
    <property type="match status" value="1"/>
</dbReference>
<evidence type="ECO:0000259" key="5">
    <source>
        <dbReference type="Pfam" id="PF17384"/>
    </source>
</evidence>